<evidence type="ECO:0000313" key="2">
    <source>
        <dbReference type="Proteomes" id="UP001246473"/>
    </source>
</evidence>
<proteinExistence type="predicted"/>
<evidence type="ECO:0000313" key="1">
    <source>
        <dbReference type="EMBL" id="MDT8837134.1"/>
    </source>
</evidence>
<protein>
    <submittedName>
        <fullName evidence="1">Uncharacterized protein</fullName>
    </submittedName>
</protein>
<dbReference type="RefSeq" id="WP_106352996.1">
    <property type="nucleotide sequence ID" value="NZ_JANSLM010000002.1"/>
</dbReference>
<dbReference type="AlphaFoldDB" id="A0AAP5UUN0"/>
<gene>
    <name evidence="1" type="ORF">ParKJ_06905</name>
</gene>
<organism evidence="1 2">
    <name type="scientific">Paraburkholderia fungorum</name>
    <dbReference type="NCBI Taxonomy" id="134537"/>
    <lineage>
        <taxon>Bacteria</taxon>
        <taxon>Pseudomonadati</taxon>
        <taxon>Pseudomonadota</taxon>
        <taxon>Betaproteobacteria</taxon>
        <taxon>Burkholderiales</taxon>
        <taxon>Burkholderiaceae</taxon>
        <taxon>Paraburkholderia</taxon>
    </lineage>
</organism>
<name>A0AAP5UUN0_9BURK</name>
<dbReference type="EMBL" id="JANSLM010000002">
    <property type="protein sequence ID" value="MDT8837134.1"/>
    <property type="molecule type" value="Genomic_DNA"/>
</dbReference>
<sequence length="65" mass="6910">MIEFLSPAVVAAVLRVSSSPIFSARLALASKRMLRDMSGSAVSAAQRRVVNHVAGTQTQEGARRV</sequence>
<reference evidence="1" key="1">
    <citation type="submission" date="2022-08" db="EMBL/GenBank/DDBJ databases">
        <authorList>
            <person name="Kim S.-J."/>
        </authorList>
    </citation>
    <scope>NUCLEOTIDE SEQUENCE</scope>
    <source>
        <strain evidence="1">KJ</strain>
    </source>
</reference>
<comment type="caution">
    <text evidence="1">The sequence shown here is derived from an EMBL/GenBank/DDBJ whole genome shotgun (WGS) entry which is preliminary data.</text>
</comment>
<dbReference type="Proteomes" id="UP001246473">
    <property type="component" value="Unassembled WGS sequence"/>
</dbReference>
<accession>A0AAP5UUN0</accession>